<dbReference type="AlphaFoldDB" id="Q6Z5R4"/>
<evidence type="ECO:0000313" key="2">
    <source>
        <dbReference type="Proteomes" id="UP000000763"/>
    </source>
</evidence>
<reference evidence="2" key="2">
    <citation type="journal article" date="2008" name="Nucleic Acids Res.">
        <title>The rice annotation project database (RAP-DB): 2008 update.</title>
        <authorList>
            <consortium name="The rice annotation project (RAP)"/>
        </authorList>
    </citation>
    <scope>GENOME REANNOTATION</scope>
    <source>
        <strain evidence="2">cv. Nipponbare</strain>
    </source>
</reference>
<evidence type="ECO:0000313" key="1">
    <source>
        <dbReference type="EMBL" id="BAC83727.1"/>
    </source>
</evidence>
<dbReference type="Proteomes" id="UP000000763">
    <property type="component" value="Chromosome 7"/>
</dbReference>
<gene>
    <name evidence="1" type="primary">OSJNBa0042E08.13</name>
</gene>
<organism evidence="1 2">
    <name type="scientific">Oryza sativa subsp. japonica</name>
    <name type="common">Rice</name>
    <dbReference type="NCBI Taxonomy" id="39947"/>
    <lineage>
        <taxon>Eukaryota</taxon>
        <taxon>Viridiplantae</taxon>
        <taxon>Streptophyta</taxon>
        <taxon>Embryophyta</taxon>
        <taxon>Tracheophyta</taxon>
        <taxon>Spermatophyta</taxon>
        <taxon>Magnoliopsida</taxon>
        <taxon>Liliopsida</taxon>
        <taxon>Poales</taxon>
        <taxon>Poaceae</taxon>
        <taxon>BOP clade</taxon>
        <taxon>Oryzoideae</taxon>
        <taxon>Oryzeae</taxon>
        <taxon>Oryzinae</taxon>
        <taxon>Oryza</taxon>
        <taxon>Oryza sativa</taxon>
    </lineage>
</organism>
<protein>
    <submittedName>
        <fullName evidence="1">Uncharacterized protein</fullName>
    </submittedName>
</protein>
<sequence length="84" mass="9179">MQSQRMLGVFACSQIITGHVMHVDQSLAECLALHATKTDGLIMPDHAKSREVVCGGCRPVVSRVLCVDGFLTYSGSQRFLRSAR</sequence>
<proteinExistence type="predicted"/>
<dbReference type="EMBL" id="AP005104">
    <property type="protein sequence ID" value="BAC83727.1"/>
    <property type="molecule type" value="Genomic_DNA"/>
</dbReference>
<name>Q6Z5R4_ORYSJ</name>
<reference evidence="2" key="1">
    <citation type="journal article" date="2005" name="Nature">
        <title>The map-based sequence of the rice genome.</title>
        <authorList>
            <consortium name="International rice genome sequencing project (IRGSP)"/>
            <person name="Matsumoto T."/>
            <person name="Wu J."/>
            <person name="Kanamori H."/>
            <person name="Katayose Y."/>
            <person name="Fujisawa M."/>
            <person name="Namiki N."/>
            <person name="Mizuno H."/>
            <person name="Yamamoto K."/>
            <person name="Antonio B.A."/>
            <person name="Baba T."/>
            <person name="Sakata K."/>
            <person name="Nagamura Y."/>
            <person name="Aoki H."/>
            <person name="Arikawa K."/>
            <person name="Arita K."/>
            <person name="Bito T."/>
            <person name="Chiden Y."/>
            <person name="Fujitsuka N."/>
            <person name="Fukunaka R."/>
            <person name="Hamada M."/>
            <person name="Harada C."/>
            <person name="Hayashi A."/>
            <person name="Hijishita S."/>
            <person name="Honda M."/>
            <person name="Hosokawa S."/>
            <person name="Ichikawa Y."/>
            <person name="Idonuma A."/>
            <person name="Iijima M."/>
            <person name="Ikeda M."/>
            <person name="Ikeno M."/>
            <person name="Ito K."/>
            <person name="Ito S."/>
            <person name="Ito T."/>
            <person name="Ito Y."/>
            <person name="Ito Y."/>
            <person name="Iwabuchi A."/>
            <person name="Kamiya K."/>
            <person name="Karasawa W."/>
            <person name="Kurita K."/>
            <person name="Katagiri S."/>
            <person name="Kikuta A."/>
            <person name="Kobayashi H."/>
            <person name="Kobayashi N."/>
            <person name="Machita K."/>
            <person name="Maehara T."/>
            <person name="Masukawa M."/>
            <person name="Mizubayashi T."/>
            <person name="Mukai Y."/>
            <person name="Nagasaki H."/>
            <person name="Nagata Y."/>
            <person name="Naito S."/>
            <person name="Nakashima M."/>
            <person name="Nakama Y."/>
            <person name="Nakamichi Y."/>
            <person name="Nakamura M."/>
            <person name="Meguro A."/>
            <person name="Negishi M."/>
            <person name="Ohta I."/>
            <person name="Ohta T."/>
            <person name="Okamoto M."/>
            <person name="Ono N."/>
            <person name="Saji S."/>
            <person name="Sakaguchi M."/>
            <person name="Sakai K."/>
            <person name="Shibata M."/>
            <person name="Shimokawa T."/>
            <person name="Song J."/>
            <person name="Takazaki Y."/>
            <person name="Terasawa K."/>
            <person name="Tsugane M."/>
            <person name="Tsuji K."/>
            <person name="Ueda S."/>
            <person name="Waki K."/>
            <person name="Yamagata H."/>
            <person name="Yamamoto M."/>
            <person name="Yamamoto S."/>
            <person name="Yamane H."/>
            <person name="Yoshiki S."/>
            <person name="Yoshihara R."/>
            <person name="Yukawa K."/>
            <person name="Zhong H."/>
            <person name="Yano M."/>
            <person name="Yuan Q."/>
            <person name="Ouyang S."/>
            <person name="Liu J."/>
            <person name="Jones K.M."/>
            <person name="Gansberger K."/>
            <person name="Moffat K."/>
            <person name="Hill J."/>
            <person name="Bera J."/>
            <person name="Fadrosh D."/>
            <person name="Jin S."/>
            <person name="Johri S."/>
            <person name="Kim M."/>
            <person name="Overton L."/>
            <person name="Reardon M."/>
            <person name="Tsitrin T."/>
            <person name="Vuong H."/>
            <person name="Weaver B."/>
            <person name="Ciecko A."/>
            <person name="Tallon L."/>
            <person name="Jackson J."/>
            <person name="Pai G."/>
            <person name="Aken S.V."/>
            <person name="Utterback T."/>
            <person name="Reidmuller S."/>
            <person name="Feldblyum T."/>
            <person name="Hsiao J."/>
            <person name="Zismann V."/>
            <person name="Iobst S."/>
            <person name="de Vazeille A.R."/>
            <person name="Buell C.R."/>
            <person name="Ying K."/>
            <person name="Li Y."/>
            <person name="Lu T."/>
            <person name="Huang Y."/>
            <person name="Zhao Q."/>
            <person name="Feng Q."/>
            <person name="Zhang L."/>
            <person name="Zhu J."/>
            <person name="Weng Q."/>
            <person name="Mu J."/>
            <person name="Lu Y."/>
            <person name="Fan D."/>
            <person name="Liu Y."/>
            <person name="Guan J."/>
            <person name="Zhang Y."/>
            <person name="Yu S."/>
            <person name="Liu X."/>
            <person name="Zhang Y."/>
            <person name="Hong G."/>
            <person name="Han B."/>
            <person name="Choisne N."/>
            <person name="Demange N."/>
            <person name="Orjeda G."/>
            <person name="Samain S."/>
            <person name="Cattolico L."/>
            <person name="Pelletier E."/>
            <person name="Couloux A."/>
            <person name="Segurens B."/>
            <person name="Wincker P."/>
            <person name="D'Hont A."/>
            <person name="Scarpelli C."/>
            <person name="Weissenbach J."/>
            <person name="Salanoubat M."/>
            <person name="Quetier F."/>
            <person name="Yu Y."/>
            <person name="Kim H.R."/>
            <person name="Rambo T."/>
            <person name="Currie J."/>
            <person name="Collura K."/>
            <person name="Luo M."/>
            <person name="Yang T."/>
            <person name="Ammiraju J.S.S."/>
            <person name="Engler F."/>
            <person name="Soderlund C."/>
            <person name="Wing R.A."/>
            <person name="Palmer L.E."/>
            <person name="de la Bastide M."/>
            <person name="Spiegel L."/>
            <person name="Nascimento L."/>
            <person name="Zutavern T."/>
            <person name="O'Shaughnessy A."/>
            <person name="Dike S."/>
            <person name="Dedhia N."/>
            <person name="Preston R."/>
            <person name="Balija V."/>
            <person name="McCombie W.R."/>
            <person name="Chow T."/>
            <person name="Chen H."/>
            <person name="Chung M."/>
            <person name="Chen C."/>
            <person name="Shaw J."/>
            <person name="Wu H."/>
            <person name="Hsiao K."/>
            <person name="Chao Y."/>
            <person name="Chu M."/>
            <person name="Cheng C."/>
            <person name="Hour A."/>
            <person name="Lee P."/>
            <person name="Lin S."/>
            <person name="Lin Y."/>
            <person name="Liou J."/>
            <person name="Liu S."/>
            <person name="Hsing Y."/>
            <person name="Raghuvanshi S."/>
            <person name="Mohanty A."/>
            <person name="Bharti A.K."/>
            <person name="Gaur A."/>
            <person name="Gupta V."/>
            <person name="Kumar D."/>
            <person name="Ravi V."/>
            <person name="Vij S."/>
            <person name="Kapur A."/>
            <person name="Khurana P."/>
            <person name="Khurana P."/>
            <person name="Khurana J.P."/>
            <person name="Tyagi A.K."/>
            <person name="Gaikwad K."/>
            <person name="Singh A."/>
            <person name="Dalal V."/>
            <person name="Srivastava S."/>
            <person name="Dixit A."/>
            <person name="Pal A.K."/>
            <person name="Ghazi I.A."/>
            <person name="Yadav M."/>
            <person name="Pandit A."/>
            <person name="Bhargava A."/>
            <person name="Sureshbabu K."/>
            <person name="Batra K."/>
            <person name="Sharma T.R."/>
            <person name="Mohapatra T."/>
            <person name="Singh N.K."/>
            <person name="Messing J."/>
            <person name="Nelson A.B."/>
            <person name="Fuks G."/>
            <person name="Kavchok S."/>
            <person name="Keizer G."/>
            <person name="Linton E."/>
            <person name="Llaca V."/>
            <person name="Song R."/>
            <person name="Tanyolac B."/>
            <person name="Young S."/>
            <person name="Ho-Il K."/>
            <person name="Hahn J.H."/>
            <person name="Sangsakoo G."/>
            <person name="Vanavichit A."/>
            <person name="de Mattos Luiz.A.T."/>
            <person name="Zimmer P.D."/>
            <person name="Malone G."/>
            <person name="Dellagostin O."/>
            <person name="de Oliveira A.C."/>
            <person name="Bevan M."/>
            <person name="Bancroft I."/>
            <person name="Minx P."/>
            <person name="Cordum H."/>
            <person name="Wilson R."/>
            <person name="Cheng Z."/>
            <person name="Jin W."/>
            <person name="Jiang J."/>
            <person name="Leong S.A."/>
            <person name="Iwama H."/>
            <person name="Gojobori T."/>
            <person name="Itoh T."/>
            <person name="Niimura Y."/>
            <person name="Fujii Y."/>
            <person name="Habara T."/>
            <person name="Sakai H."/>
            <person name="Sato Y."/>
            <person name="Wilson G."/>
            <person name="Kumar K."/>
            <person name="McCouch S."/>
            <person name="Juretic N."/>
            <person name="Hoen D."/>
            <person name="Wright S."/>
            <person name="Bruskiewich R."/>
            <person name="Bureau T."/>
            <person name="Miyao A."/>
            <person name="Hirochika H."/>
            <person name="Nishikawa T."/>
            <person name="Kadowaki K."/>
            <person name="Sugiura M."/>
            <person name="Burr B."/>
            <person name="Sasaki T."/>
        </authorList>
    </citation>
    <scope>NUCLEOTIDE SEQUENCE [LARGE SCALE GENOMIC DNA]</scope>
    <source>
        <strain evidence="2">cv. Nipponbare</strain>
    </source>
</reference>
<accession>Q6Z5R4</accession>